<comment type="caution">
    <text evidence="10">The sequence shown here is derived from an EMBL/GenBank/DDBJ whole genome shotgun (WGS) entry which is preliminary data.</text>
</comment>
<dbReference type="EMBL" id="VMNK01000015">
    <property type="protein sequence ID" value="TVO53419.1"/>
    <property type="molecule type" value="Genomic_DNA"/>
</dbReference>
<dbReference type="CDD" id="cd01285">
    <property type="entry name" value="nucleoside_deaminase"/>
    <property type="match status" value="1"/>
</dbReference>
<evidence type="ECO:0000256" key="1">
    <source>
        <dbReference type="ARBA" id="ARBA00010669"/>
    </source>
</evidence>
<comment type="similarity">
    <text evidence="1">Belongs to the cytidine and deoxycytidylate deaminase family. ADAT2 subfamily.</text>
</comment>
<evidence type="ECO:0000256" key="3">
    <source>
        <dbReference type="ARBA" id="ARBA00022694"/>
    </source>
</evidence>
<keyword evidence="4 8" id="KW-0479">Metal-binding</keyword>
<feature type="binding site" evidence="8">
    <location>
        <position position="85"/>
    </location>
    <ligand>
        <name>Zn(2+)</name>
        <dbReference type="ChEBI" id="CHEBI:29105"/>
        <note>catalytic</note>
    </ligand>
</feature>
<dbReference type="RefSeq" id="WP_144310648.1">
    <property type="nucleotide sequence ID" value="NZ_VMNK01000015.1"/>
</dbReference>
<comment type="cofactor">
    <cofactor evidence="8">
        <name>Zn(2+)</name>
        <dbReference type="ChEBI" id="CHEBI:29105"/>
    </cofactor>
    <text evidence="8">Binds 1 zinc ion per subunit.</text>
</comment>
<sequence length="155" mass="16796">MHDEAYMAMAMDLARQAADAGEVPVGAIVVCQGEVVGRGFNQPIGRHDPTAHAEVVALRDAAARVGNYRLPGCELFVTLEPCMMCAGAMMHARIGRIVYGARDPKTGVAGSVLDLFEETRLNHHARIEGGVLADECSRMLSEFFALRRVMARQKA</sequence>
<evidence type="ECO:0000256" key="6">
    <source>
        <dbReference type="ARBA" id="ARBA00022833"/>
    </source>
</evidence>
<dbReference type="GO" id="GO:0052717">
    <property type="term" value="F:tRNA-specific adenosine-34 deaminase activity"/>
    <property type="evidence" value="ECO:0007669"/>
    <property type="project" value="UniProtKB-UniRule"/>
</dbReference>
<comment type="catalytic activity">
    <reaction evidence="7 8">
        <text>adenosine(34) in tRNA + H2O + H(+) = inosine(34) in tRNA + NH4(+)</text>
        <dbReference type="Rhea" id="RHEA:43168"/>
        <dbReference type="Rhea" id="RHEA-COMP:10373"/>
        <dbReference type="Rhea" id="RHEA-COMP:10374"/>
        <dbReference type="ChEBI" id="CHEBI:15377"/>
        <dbReference type="ChEBI" id="CHEBI:15378"/>
        <dbReference type="ChEBI" id="CHEBI:28938"/>
        <dbReference type="ChEBI" id="CHEBI:74411"/>
        <dbReference type="ChEBI" id="CHEBI:82852"/>
        <dbReference type="EC" id="3.5.4.33"/>
    </reaction>
</comment>
<evidence type="ECO:0000259" key="9">
    <source>
        <dbReference type="PROSITE" id="PS51747"/>
    </source>
</evidence>
<keyword evidence="6 8" id="KW-0862">Zinc</keyword>
<dbReference type="EC" id="3.5.4.33" evidence="8"/>
<reference evidence="10 11" key="1">
    <citation type="submission" date="2019-07" db="EMBL/GenBank/DDBJ databases">
        <title>The pathways for chlorine oxyanion respiration interact through the shared metabolite chlorate.</title>
        <authorList>
            <person name="Barnum T.P."/>
            <person name="Cheng Y."/>
            <person name="Hill K.A."/>
            <person name="Lucas L.N."/>
            <person name="Carlson H.K."/>
            <person name="Coates J.D."/>
        </authorList>
    </citation>
    <scope>NUCLEOTIDE SEQUENCE [LARGE SCALE GENOMIC DNA]</scope>
    <source>
        <strain evidence="10 11">SFB-3</strain>
    </source>
</reference>
<dbReference type="InterPro" id="IPR016193">
    <property type="entry name" value="Cytidine_deaminase-like"/>
</dbReference>
<evidence type="ECO:0000313" key="10">
    <source>
        <dbReference type="EMBL" id="TVO53419.1"/>
    </source>
</evidence>
<keyword evidence="3 8" id="KW-0819">tRNA processing</keyword>
<comment type="function">
    <text evidence="8">Catalyzes the deamination of adenosine to inosine at the wobble position 34 of tRNA(Arg2).</text>
</comment>
<dbReference type="Pfam" id="PF00383">
    <property type="entry name" value="dCMP_cyt_deam_1"/>
    <property type="match status" value="1"/>
</dbReference>
<feature type="binding site" evidence="8">
    <location>
        <position position="52"/>
    </location>
    <ligand>
        <name>Zn(2+)</name>
        <dbReference type="ChEBI" id="CHEBI:29105"/>
        <note>catalytic</note>
    </ligand>
</feature>
<dbReference type="GO" id="GO:0002100">
    <property type="term" value="P:tRNA wobble adenosine to inosine editing"/>
    <property type="evidence" value="ECO:0007669"/>
    <property type="project" value="UniProtKB-UniRule"/>
</dbReference>
<dbReference type="PROSITE" id="PS00903">
    <property type="entry name" value="CYT_DCMP_DEAMINASES_1"/>
    <property type="match status" value="1"/>
</dbReference>
<name>A0A557QKJ0_9RHOO</name>
<dbReference type="FunFam" id="3.40.140.10:FF:000005">
    <property type="entry name" value="tRNA-specific adenosine deaminase"/>
    <property type="match status" value="1"/>
</dbReference>
<evidence type="ECO:0000256" key="2">
    <source>
        <dbReference type="ARBA" id="ARBA00011738"/>
    </source>
</evidence>
<organism evidence="10 11">
    <name type="scientific">Denitromonas halophila</name>
    <dbReference type="NCBI Taxonomy" id="1629404"/>
    <lineage>
        <taxon>Bacteria</taxon>
        <taxon>Pseudomonadati</taxon>
        <taxon>Pseudomonadota</taxon>
        <taxon>Betaproteobacteria</taxon>
        <taxon>Rhodocyclales</taxon>
        <taxon>Zoogloeaceae</taxon>
        <taxon>Denitromonas</taxon>
    </lineage>
</organism>
<dbReference type="NCBIfam" id="NF008113">
    <property type="entry name" value="PRK10860.1"/>
    <property type="match status" value="1"/>
</dbReference>
<dbReference type="AlphaFoldDB" id="A0A557QKJ0"/>
<evidence type="ECO:0000313" key="11">
    <source>
        <dbReference type="Proteomes" id="UP000319502"/>
    </source>
</evidence>
<accession>A0A557QKJ0</accession>
<dbReference type="PROSITE" id="PS51747">
    <property type="entry name" value="CYT_DCMP_DEAMINASES_2"/>
    <property type="match status" value="1"/>
</dbReference>
<feature type="domain" description="CMP/dCMP-type deaminase" evidence="9">
    <location>
        <begin position="1"/>
        <end position="128"/>
    </location>
</feature>
<evidence type="ECO:0000256" key="5">
    <source>
        <dbReference type="ARBA" id="ARBA00022801"/>
    </source>
</evidence>
<keyword evidence="11" id="KW-1185">Reference proteome</keyword>
<dbReference type="InterPro" id="IPR016192">
    <property type="entry name" value="APOBEC/CMP_deaminase_Zn-bd"/>
</dbReference>
<dbReference type="OrthoDB" id="9802676at2"/>
<dbReference type="HAMAP" id="MF_00972">
    <property type="entry name" value="tRNA_aden_deaminase"/>
    <property type="match status" value="1"/>
</dbReference>
<gene>
    <name evidence="8 10" type="primary">tadA</name>
    <name evidence="10" type="ORF">FHP91_16750</name>
</gene>
<comment type="subunit">
    <text evidence="2 8">Homodimer.</text>
</comment>
<dbReference type="InterPro" id="IPR002125">
    <property type="entry name" value="CMP_dCMP_dom"/>
</dbReference>
<feature type="active site" description="Proton donor" evidence="8">
    <location>
        <position position="54"/>
    </location>
</feature>
<dbReference type="PANTHER" id="PTHR11079:SF202">
    <property type="entry name" value="TRNA-SPECIFIC ADENOSINE DEAMINASE"/>
    <property type="match status" value="1"/>
</dbReference>
<feature type="binding site" evidence="8">
    <location>
        <position position="82"/>
    </location>
    <ligand>
        <name>Zn(2+)</name>
        <dbReference type="ChEBI" id="CHEBI:29105"/>
        <note>catalytic</note>
    </ligand>
</feature>
<dbReference type="PANTHER" id="PTHR11079">
    <property type="entry name" value="CYTOSINE DEAMINASE FAMILY MEMBER"/>
    <property type="match status" value="1"/>
</dbReference>
<protein>
    <recommendedName>
        <fullName evidence="8">tRNA-specific adenosine deaminase</fullName>
        <ecNumber evidence="8">3.5.4.33</ecNumber>
    </recommendedName>
</protein>
<keyword evidence="5 8" id="KW-0378">Hydrolase</keyword>
<dbReference type="Proteomes" id="UP000319502">
    <property type="component" value="Unassembled WGS sequence"/>
</dbReference>
<evidence type="ECO:0000256" key="4">
    <source>
        <dbReference type="ARBA" id="ARBA00022723"/>
    </source>
</evidence>
<proteinExistence type="inferred from homology"/>
<evidence type="ECO:0000256" key="7">
    <source>
        <dbReference type="ARBA" id="ARBA00048045"/>
    </source>
</evidence>
<dbReference type="InterPro" id="IPR028883">
    <property type="entry name" value="tRNA_aden_deaminase"/>
</dbReference>
<dbReference type="SUPFAM" id="SSF53927">
    <property type="entry name" value="Cytidine deaminase-like"/>
    <property type="match status" value="1"/>
</dbReference>
<dbReference type="Gene3D" id="3.40.140.10">
    <property type="entry name" value="Cytidine Deaminase, domain 2"/>
    <property type="match status" value="1"/>
</dbReference>
<evidence type="ECO:0000256" key="8">
    <source>
        <dbReference type="HAMAP-Rule" id="MF_00972"/>
    </source>
</evidence>
<dbReference type="GO" id="GO:0008270">
    <property type="term" value="F:zinc ion binding"/>
    <property type="evidence" value="ECO:0007669"/>
    <property type="project" value="UniProtKB-UniRule"/>
</dbReference>